<reference evidence="1 2" key="1">
    <citation type="submission" date="2016-10" db="EMBL/GenBank/DDBJ databases">
        <authorList>
            <person name="de Groot N.N."/>
        </authorList>
    </citation>
    <scope>NUCLEOTIDE SEQUENCE [LARGE SCALE GENOMIC DNA]</scope>
    <source>
        <strain evidence="1 2">NE2</strain>
    </source>
</reference>
<sequence>MINPDRVRKDAQGRRRAGIFAMFTAFLTAFGAFIIAPTPASAIPSFARQTGQPCSTCHTAFPQLTPFGRRFKLGGYTMGGGMTLEQAPPISAMVIPTFSHTQLNQDAPPTPQTHTNNNVILQQFSLLYGGQIYGNIGAFIQGTYDGASQYMFLDSSDVRYADTTKLMNFDVLYGVSVNNNPSVQDVWNTTPNWGFPFISSTVAPQFSPPGTLIEGGLGTRVIGTGIYTFINDMLYLDVSAYQNLSTQTLKTLGLPPGDIASSPSIDGVAPYWRAAFEYNVGEHSFEVGTFGMYANTLPNRVAGFGFDSFTDVAFDAQYQYIGDPHNLTLRVTNIHEYQQLNSTFLQGGSSGIYNTLNSFKASAEYVYDHTYSFTAGYFSVYGSSDFGLYSLNSYRNSPNGKGLVFDLAYLPFSKGGPAFYPWLNARLGVSYTSYLKLFGGENNFDGLQHNASDNNTLLLYAWIAF</sequence>
<protein>
    <recommendedName>
        <fullName evidence="3">Cytochrome c domain-containing protein</fullName>
    </recommendedName>
</protein>
<dbReference type="EMBL" id="FOSN01000032">
    <property type="protein sequence ID" value="SFK86231.1"/>
    <property type="molecule type" value="Genomic_DNA"/>
</dbReference>
<keyword evidence="2" id="KW-1185">Reference proteome</keyword>
<evidence type="ECO:0008006" key="3">
    <source>
        <dbReference type="Google" id="ProtNLM"/>
    </source>
</evidence>
<dbReference type="Proteomes" id="UP000198755">
    <property type="component" value="Unassembled WGS sequence"/>
</dbReference>
<organism evidence="1 2">
    <name type="scientific">Methylocapsa palsarum</name>
    <dbReference type="NCBI Taxonomy" id="1612308"/>
    <lineage>
        <taxon>Bacteria</taxon>
        <taxon>Pseudomonadati</taxon>
        <taxon>Pseudomonadota</taxon>
        <taxon>Alphaproteobacteria</taxon>
        <taxon>Hyphomicrobiales</taxon>
        <taxon>Beijerinckiaceae</taxon>
        <taxon>Methylocapsa</taxon>
    </lineage>
</organism>
<dbReference type="AlphaFoldDB" id="A0A1I4D2D1"/>
<evidence type="ECO:0000313" key="1">
    <source>
        <dbReference type="EMBL" id="SFK86231.1"/>
    </source>
</evidence>
<gene>
    <name evidence="1" type="ORF">SAMN05444581_13215</name>
</gene>
<proteinExistence type="predicted"/>
<dbReference type="STRING" id="1612308.SAMN05444581_13215"/>
<evidence type="ECO:0000313" key="2">
    <source>
        <dbReference type="Proteomes" id="UP000198755"/>
    </source>
</evidence>
<accession>A0A1I4D2D1</accession>
<name>A0A1I4D2D1_9HYPH</name>